<dbReference type="InterPro" id="IPR027267">
    <property type="entry name" value="AH/BAR_dom_sf"/>
</dbReference>
<evidence type="ECO:0000313" key="2">
    <source>
        <dbReference type="EMBL" id="KAL0060774.1"/>
    </source>
</evidence>
<dbReference type="Gene3D" id="1.20.1270.60">
    <property type="entry name" value="Arfaptin homology (AH) domain/BAR domain"/>
    <property type="match status" value="1"/>
</dbReference>
<gene>
    <name evidence="2" type="ORF">AAF712_012417</name>
</gene>
<dbReference type="EMBL" id="JBBXMP010000161">
    <property type="protein sequence ID" value="KAL0060774.1"/>
    <property type="molecule type" value="Genomic_DNA"/>
</dbReference>
<feature type="compositionally biased region" description="Acidic residues" evidence="1">
    <location>
        <begin position="998"/>
        <end position="1010"/>
    </location>
</feature>
<evidence type="ECO:0000313" key="3">
    <source>
        <dbReference type="Proteomes" id="UP001437256"/>
    </source>
</evidence>
<dbReference type="CDD" id="cd07600">
    <property type="entry name" value="BAR_Gvp36"/>
    <property type="match status" value="1"/>
</dbReference>
<organism evidence="2 3">
    <name type="scientific">Marasmius tenuissimus</name>
    <dbReference type="NCBI Taxonomy" id="585030"/>
    <lineage>
        <taxon>Eukaryota</taxon>
        <taxon>Fungi</taxon>
        <taxon>Dikarya</taxon>
        <taxon>Basidiomycota</taxon>
        <taxon>Agaricomycotina</taxon>
        <taxon>Agaricomycetes</taxon>
        <taxon>Agaricomycetidae</taxon>
        <taxon>Agaricales</taxon>
        <taxon>Marasmiineae</taxon>
        <taxon>Marasmiaceae</taxon>
        <taxon>Marasmius</taxon>
    </lineage>
</organism>
<sequence length="1016" mass="112145">MEGWKTLQSSIGNLNIGGSANKFAKGFTSSVQATRERLGQVAPEEITELPQEYKDLEARVDALRDVHFAMLKITKVYESEAYDYPVQIQESLSELSTSIGTGITNFAANNLKGTSIPAPNPVAPKESQHKTLPHALGRASTQAARALQGTGAGEEDKLGKALALFAQGYDNIAAARLHQDATIRNNFLHPWQQTLNTSINVAMKARQAVRVSRLELDAAKQTLKNANPSRQEQARLEVENAEDDLVQKTEVAITLMKTVLENPEPIKNLNELAKAQLIFFSAAAESLSTIQGEIEELSVAAEGEYRLVARCSMLRRLTTVHLTTLRHASSAAKSGTATAGRSPIANEHRLSAEEKSNIVYRRISKSERDERMDITKALTPIKDYLTQHEPFRTSSWFSADGSHEQAETAQENPSPFAYEPHTVFLLESRHLVRYGIGRVDHFEHVVGVCRTAEFEDVVRKYNSADAPGEALQAMDNAQWPWQPQQKLKSVKWRNSNQELQEAQADSSPYRLVAPLLDRPTIAGQDQGDAIKASDKDFERQSVQTDAVKHRVSEENLDAIVVELKSRGRKVPFEVELEDGSVAHPSGFVPPTAADKFSDTAMVGSNSPAPPDGKPRRKTAIEDTHSEAVPGIAQWEAIKAREMEEAALMPNLTESILASGVSADVIPRNAKIPTEIHGVHDGAEAQPVQHPSGFIPPTPKMARGEHDARTTAVEGEAVLSGEAKQLRSQYLSTLEKEPFWRPLLAITVSTRPLALSLARLSKGLARDQPFHTSVSEEDRKSKVSYPNRLRGLRLDRMQSLTTRLAQILNDAGTDKPISWNKRVVGSLLGSGILLLERRRRRSRSTEPVLIYGINEWGKPTDHEAEAKFPWPSMALKFDPPQDVWDAFTERARLRHLLDQDTGNADSQPKVYIPVSEGGNQADGSNLDVPFVAVSGNDPLPSDFDSSKYQLVDQPRSILNNRMEALAEKYGKELAQLHAVKGSGVTYTFGRLNEIANERSEDDEEGELDLEPENASKN</sequence>
<dbReference type="SUPFAM" id="SSF103657">
    <property type="entry name" value="BAR/IMD domain-like"/>
    <property type="match status" value="1"/>
</dbReference>
<name>A0ABR2ZIH6_9AGAR</name>
<protein>
    <recommendedName>
        <fullName evidence="4">BAR domain-containing protein</fullName>
    </recommendedName>
</protein>
<comment type="caution">
    <text evidence="2">The sequence shown here is derived from an EMBL/GenBank/DDBJ whole genome shotgun (WGS) entry which is preliminary data.</text>
</comment>
<evidence type="ECO:0000256" key="1">
    <source>
        <dbReference type="SAM" id="MobiDB-lite"/>
    </source>
</evidence>
<dbReference type="InterPro" id="IPR018859">
    <property type="entry name" value="BAR_dom-cont"/>
</dbReference>
<accession>A0ABR2ZIH6</accession>
<dbReference type="Proteomes" id="UP001437256">
    <property type="component" value="Unassembled WGS sequence"/>
</dbReference>
<feature type="region of interest" description="Disordered" evidence="1">
    <location>
        <begin position="995"/>
        <end position="1016"/>
    </location>
</feature>
<proteinExistence type="predicted"/>
<dbReference type="Pfam" id="PF10455">
    <property type="entry name" value="BAR_2"/>
    <property type="match status" value="1"/>
</dbReference>
<evidence type="ECO:0008006" key="4">
    <source>
        <dbReference type="Google" id="ProtNLM"/>
    </source>
</evidence>
<keyword evidence="3" id="KW-1185">Reference proteome</keyword>
<reference evidence="2 3" key="1">
    <citation type="submission" date="2024-05" db="EMBL/GenBank/DDBJ databases">
        <title>A draft genome resource for the thread blight pathogen Marasmius tenuissimus strain MS-2.</title>
        <authorList>
            <person name="Yulfo-Soto G.E."/>
            <person name="Baruah I.K."/>
            <person name="Amoako-Attah I."/>
            <person name="Bukari Y."/>
            <person name="Meinhardt L.W."/>
            <person name="Bailey B.A."/>
            <person name="Cohen S.P."/>
        </authorList>
    </citation>
    <scope>NUCLEOTIDE SEQUENCE [LARGE SCALE GENOMIC DNA]</scope>
    <source>
        <strain evidence="2 3">MS-2</strain>
    </source>
</reference>